<accession>A0AAV4BRD7</accession>
<dbReference type="EMBL" id="BLXT01005449">
    <property type="protein sequence ID" value="GFO22729.1"/>
    <property type="molecule type" value="Genomic_DNA"/>
</dbReference>
<organism evidence="1 2">
    <name type="scientific">Plakobranchus ocellatus</name>
    <dbReference type="NCBI Taxonomy" id="259542"/>
    <lineage>
        <taxon>Eukaryota</taxon>
        <taxon>Metazoa</taxon>
        <taxon>Spiralia</taxon>
        <taxon>Lophotrochozoa</taxon>
        <taxon>Mollusca</taxon>
        <taxon>Gastropoda</taxon>
        <taxon>Heterobranchia</taxon>
        <taxon>Euthyneura</taxon>
        <taxon>Panpulmonata</taxon>
        <taxon>Sacoglossa</taxon>
        <taxon>Placobranchoidea</taxon>
        <taxon>Plakobranchidae</taxon>
        <taxon>Plakobranchus</taxon>
    </lineage>
</organism>
<evidence type="ECO:0000313" key="1">
    <source>
        <dbReference type="EMBL" id="GFO22729.1"/>
    </source>
</evidence>
<proteinExistence type="predicted"/>
<evidence type="ECO:0000313" key="2">
    <source>
        <dbReference type="Proteomes" id="UP000735302"/>
    </source>
</evidence>
<gene>
    <name evidence="1" type="ORF">PoB_004923400</name>
</gene>
<keyword evidence="2" id="KW-1185">Reference proteome</keyword>
<protein>
    <submittedName>
        <fullName evidence="1">Uncharacterized protein</fullName>
    </submittedName>
</protein>
<reference evidence="1 2" key="1">
    <citation type="journal article" date="2021" name="Elife">
        <title>Chloroplast acquisition without the gene transfer in kleptoplastic sea slugs, Plakobranchus ocellatus.</title>
        <authorList>
            <person name="Maeda T."/>
            <person name="Takahashi S."/>
            <person name="Yoshida T."/>
            <person name="Shimamura S."/>
            <person name="Takaki Y."/>
            <person name="Nagai Y."/>
            <person name="Toyoda A."/>
            <person name="Suzuki Y."/>
            <person name="Arimoto A."/>
            <person name="Ishii H."/>
            <person name="Satoh N."/>
            <person name="Nishiyama T."/>
            <person name="Hasebe M."/>
            <person name="Maruyama T."/>
            <person name="Minagawa J."/>
            <person name="Obokata J."/>
            <person name="Shigenobu S."/>
        </authorList>
    </citation>
    <scope>NUCLEOTIDE SEQUENCE [LARGE SCALE GENOMIC DNA]</scope>
</reference>
<comment type="caution">
    <text evidence="1">The sequence shown here is derived from an EMBL/GenBank/DDBJ whole genome shotgun (WGS) entry which is preliminary data.</text>
</comment>
<name>A0AAV4BRD7_9GAST</name>
<dbReference type="Proteomes" id="UP000735302">
    <property type="component" value="Unassembled WGS sequence"/>
</dbReference>
<sequence>MDPSLLAELGLTTMSAPVVDQPIARSCDLASKAVMKLRGGDAGLSRISLVENEVRLFYFSFSNGVACYGSLGQASCSPKSAWVM</sequence>
<dbReference type="AlphaFoldDB" id="A0AAV4BRD7"/>